<evidence type="ECO:0000313" key="4">
    <source>
        <dbReference type="Proteomes" id="UP000322659"/>
    </source>
</evidence>
<name>A0AB38PZC7_9SPIR</name>
<sequence>MFCANCGKEIKEGMNFCSSCGSKIELVNKEEAIDDNVNNAENNANIDIKEEKKENDTIDNSIYSTSDFYISIIRNKIKI</sequence>
<dbReference type="EMBL" id="SAYA01000018">
    <property type="protein sequence ID" value="TXJ25546.1"/>
    <property type="molecule type" value="Genomic_DNA"/>
</dbReference>
<dbReference type="Proteomes" id="UP000324336">
    <property type="component" value="Unassembled WGS sequence"/>
</dbReference>
<evidence type="ECO:0000313" key="2">
    <source>
        <dbReference type="EMBL" id="TXJ25546.1"/>
    </source>
</evidence>
<evidence type="ECO:0000313" key="3">
    <source>
        <dbReference type="EMBL" id="TXJ32480.1"/>
    </source>
</evidence>
<gene>
    <name evidence="3" type="ORF">EPJ71_06065</name>
    <name evidence="2" type="ORF">EPJ73_05415</name>
</gene>
<dbReference type="RefSeq" id="WP_021959107.1">
    <property type="nucleotide sequence ID" value="NZ_SAXV01000023.1"/>
</dbReference>
<keyword evidence="4" id="KW-1185">Reference proteome</keyword>
<dbReference type="EMBL" id="SAXZ01000011">
    <property type="protein sequence ID" value="TXJ32480.1"/>
    <property type="molecule type" value="Genomic_DNA"/>
</dbReference>
<comment type="caution">
    <text evidence="2">The sequence shown here is derived from an EMBL/GenBank/DDBJ whole genome shotgun (WGS) entry which is preliminary data.</text>
</comment>
<protein>
    <submittedName>
        <fullName evidence="2">Zinc ribbon domain-containing protein</fullName>
    </submittedName>
</protein>
<organism evidence="2 5">
    <name type="scientific">Brachyspira aalborgi</name>
    <dbReference type="NCBI Taxonomy" id="29522"/>
    <lineage>
        <taxon>Bacteria</taxon>
        <taxon>Pseudomonadati</taxon>
        <taxon>Spirochaetota</taxon>
        <taxon>Spirochaetia</taxon>
        <taxon>Brachyspirales</taxon>
        <taxon>Brachyspiraceae</taxon>
        <taxon>Brachyspira</taxon>
    </lineage>
</organism>
<proteinExistence type="predicted"/>
<dbReference type="Pfam" id="PF13240">
    <property type="entry name" value="Zn_Ribbon_1"/>
    <property type="match status" value="1"/>
</dbReference>
<evidence type="ECO:0000259" key="1">
    <source>
        <dbReference type="Pfam" id="PF13240"/>
    </source>
</evidence>
<dbReference type="InterPro" id="IPR026870">
    <property type="entry name" value="Zinc_ribbon_dom"/>
</dbReference>
<evidence type="ECO:0000313" key="5">
    <source>
        <dbReference type="Proteomes" id="UP000324336"/>
    </source>
</evidence>
<feature type="domain" description="Zinc-ribbon" evidence="1">
    <location>
        <begin position="2"/>
        <end position="23"/>
    </location>
</feature>
<accession>A0AB38PZC7</accession>
<dbReference type="AlphaFoldDB" id="A0AB38PZC7"/>
<reference evidence="2" key="2">
    <citation type="submission" date="2019-01" db="EMBL/GenBank/DDBJ databases">
        <authorList>
            <person name="Thorell K."/>
        </authorList>
    </citation>
    <scope>NUCLEOTIDE SEQUENCE</scope>
    <source>
        <strain evidence="2">PC4597II</strain>
        <strain evidence="3">PC5099IV</strain>
    </source>
</reference>
<dbReference type="Proteomes" id="UP000322659">
    <property type="component" value="Unassembled WGS sequence"/>
</dbReference>
<reference evidence="4 5" key="1">
    <citation type="journal article" date="1992" name="Lakartidningen">
        <title>[Penicillin V and not amoxicillin is the first choice preparation in acute otitis].</title>
        <authorList>
            <person name="Kamme C."/>
            <person name="Lundgren K."/>
            <person name="Prellner K."/>
        </authorList>
    </citation>
    <scope>NUCLEOTIDE SEQUENCE [LARGE SCALE GENOMIC DNA]</scope>
    <source>
        <strain evidence="2 5">PC4597II</strain>
        <strain evidence="3 4">PC5099IV</strain>
    </source>
</reference>